<feature type="compositionally biased region" description="Polar residues" evidence="1">
    <location>
        <begin position="1"/>
        <end position="13"/>
    </location>
</feature>
<dbReference type="AlphaFoldDB" id="L1JY61"/>
<evidence type="ECO:0000313" key="3">
    <source>
        <dbReference type="EnsemblProtists" id="EKX53043"/>
    </source>
</evidence>
<proteinExistence type="predicted"/>
<sequence length="194" mass="20966">MRRQNATTASSGTVKYPPTGSGKVSHKPSTLGPQIPTVASTIRAQPLSRQVVGDRGQPLVGIQRVGPIRQYDSSRPPIGSDKNYKTPFKTPGFTEQKKNVCVDVAHCKNMKGRFEHAFDVPSAADSCQPRSVYGCISGSQFGKVERPSSASRMLGFRNVCRESPSERPSSANMRKDAAYQGNVSLDNVLVRAGI</sequence>
<evidence type="ECO:0000313" key="4">
    <source>
        <dbReference type="Proteomes" id="UP000011087"/>
    </source>
</evidence>
<reference evidence="4" key="2">
    <citation type="submission" date="2012-11" db="EMBL/GenBank/DDBJ databases">
        <authorList>
            <person name="Kuo A."/>
            <person name="Curtis B.A."/>
            <person name="Tanifuji G."/>
            <person name="Burki F."/>
            <person name="Gruber A."/>
            <person name="Irimia M."/>
            <person name="Maruyama S."/>
            <person name="Arias M.C."/>
            <person name="Ball S.G."/>
            <person name="Gile G.H."/>
            <person name="Hirakawa Y."/>
            <person name="Hopkins J.F."/>
            <person name="Rensing S.A."/>
            <person name="Schmutz J."/>
            <person name="Symeonidi A."/>
            <person name="Elias M."/>
            <person name="Eveleigh R.J."/>
            <person name="Herman E.K."/>
            <person name="Klute M.J."/>
            <person name="Nakayama T."/>
            <person name="Obornik M."/>
            <person name="Reyes-Prieto A."/>
            <person name="Armbrust E.V."/>
            <person name="Aves S.J."/>
            <person name="Beiko R.G."/>
            <person name="Coutinho P."/>
            <person name="Dacks J.B."/>
            <person name="Durnford D.G."/>
            <person name="Fast N.M."/>
            <person name="Green B.R."/>
            <person name="Grisdale C."/>
            <person name="Hempe F."/>
            <person name="Henrissat B."/>
            <person name="Hoppner M.P."/>
            <person name="Ishida K.-I."/>
            <person name="Kim E."/>
            <person name="Koreny L."/>
            <person name="Kroth P.G."/>
            <person name="Liu Y."/>
            <person name="Malik S.-B."/>
            <person name="Maier U.G."/>
            <person name="McRose D."/>
            <person name="Mock T."/>
            <person name="Neilson J.A."/>
            <person name="Onodera N.T."/>
            <person name="Poole A.M."/>
            <person name="Pritham E.J."/>
            <person name="Richards T.A."/>
            <person name="Rocap G."/>
            <person name="Roy S.W."/>
            <person name="Sarai C."/>
            <person name="Schaack S."/>
            <person name="Shirato S."/>
            <person name="Slamovits C.H."/>
            <person name="Spencer D.F."/>
            <person name="Suzuki S."/>
            <person name="Worden A.Z."/>
            <person name="Zauner S."/>
            <person name="Barry K."/>
            <person name="Bell C."/>
            <person name="Bharti A.K."/>
            <person name="Crow J.A."/>
            <person name="Grimwood J."/>
            <person name="Kramer R."/>
            <person name="Lindquist E."/>
            <person name="Lucas S."/>
            <person name="Salamov A."/>
            <person name="McFadden G.I."/>
            <person name="Lane C.E."/>
            <person name="Keeling P.J."/>
            <person name="Gray M.W."/>
            <person name="Grigoriev I.V."/>
            <person name="Archibald J.M."/>
        </authorList>
    </citation>
    <scope>NUCLEOTIDE SEQUENCE</scope>
    <source>
        <strain evidence="4">CCMP2712</strain>
    </source>
</reference>
<protein>
    <submittedName>
        <fullName evidence="2 3">Uncharacterized protein</fullName>
    </submittedName>
</protein>
<dbReference type="PaxDb" id="55529-EKX53043"/>
<name>L1JY61_GUITC</name>
<feature type="region of interest" description="Disordered" evidence="1">
    <location>
        <begin position="64"/>
        <end position="90"/>
    </location>
</feature>
<reference evidence="3" key="3">
    <citation type="submission" date="2016-03" db="UniProtKB">
        <authorList>
            <consortium name="EnsemblProtists"/>
        </authorList>
    </citation>
    <scope>IDENTIFICATION</scope>
</reference>
<evidence type="ECO:0000256" key="1">
    <source>
        <dbReference type="SAM" id="MobiDB-lite"/>
    </source>
</evidence>
<dbReference type="EMBL" id="JH992971">
    <property type="protein sequence ID" value="EKX53043.1"/>
    <property type="molecule type" value="Genomic_DNA"/>
</dbReference>
<feature type="region of interest" description="Disordered" evidence="1">
    <location>
        <begin position="1"/>
        <end position="34"/>
    </location>
</feature>
<evidence type="ECO:0000313" key="2">
    <source>
        <dbReference type="EMBL" id="EKX53043.1"/>
    </source>
</evidence>
<dbReference type="GeneID" id="17309725"/>
<dbReference type="EnsemblProtists" id="EKX53043">
    <property type="protein sequence ID" value="EKX53043"/>
    <property type="gene ID" value="GUITHDRAFT_161145"/>
</dbReference>
<keyword evidence="4" id="KW-1185">Reference proteome</keyword>
<organism evidence="2">
    <name type="scientific">Guillardia theta (strain CCMP2712)</name>
    <name type="common">Cryptophyte</name>
    <dbReference type="NCBI Taxonomy" id="905079"/>
    <lineage>
        <taxon>Eukaryota</taxon>
        <taxon>Cryptophyceae</taxon>
        <taxon>Pyrenomonadales</taxon>
        <taxon>Geminigeraceae</taxon>
        <taxon>Guillardia</taxon>
    </lineage>
</organism>
<dbReference type="Proteomes" id="UP000011087">
    <property type="component" value="Unassembled WGS sequence"/>
</dbReference>
<accession>L1JY61</accession>
<reference evidence="2 4" key="1">
    <citation type="journal article" date="2012" name="Nature">
        <title>Algal genomes reveal evolutionary mosaicism and the fate of nucleomorphs.</title>
        <authorList>
            <consortium name="DOE Joint Genome Institute"/>
            <person name="Curtis B.A."/>
            <person name="Tanifuji G."/>
            <person name="Burki F."/>
            <person name="Gruber A."/>
            <person name="Irimia M."/>
            <person name="Maruyama S."/>
            <person name="Arias M.C."/>
            <person name="Ball S.G."/>
            <person name="Gile G.H."/>
            <person name="Hirakawa Y."/>
            <person name="Hopkins J.F."/>
            <person name="Kuo A."/>
            <person name="Rensing S.A."/>
            <person name="Schmutz J."/>
            <person name="Symeonidi A."/>
            <person name="Elias M."/>
            <person name="Eveleigh R.J."/>
            <person name="Herman E.K."/>
            <person name="Klute M.J."/>
            <person name="Nakayama T."/>
            <person name="Obornik M."/>
            <person name="Reyes-Prieto A."/>
            <person name="Armbrust E.V."/>
            <person name="Aves S.J."/>
            <person name="Beiko R.G."/>
            <person name="Coutinho P."/>
            <person name="Dacks J.B."/>
            <person name="Durnford D.G."/>
            <person name="Fast N.M."/>
            <person name="Green B.R."/>
            <person name="Grisdale C.J."/>
            <person name="Hempel F."/>
            <person name="Henrissat B."/>
            <person name="Hoppner M.P."/>
            <person name="Ishida K."/>
            <person name="Kim E."/>
            <person name="Koreny L."/>
            <person name="Kroth P.G."/>
            <person name="Liu Y."/>
            <person name="Malik S.B."/>
            <person name="Maier U.G."/>
            <person name="McRose D."/>
            <person name="Mock T."/>
            <person name="Neilson J.A."/>
            <person name="Onodera N.T."/>
            <person name="Poole A.M."/>
            <person name="Pritham E.J."/>
            <person name="Richards T.A."/>
            <person name="Rocap G."/>
            <person name="Roy S.W."/>
            <person name="Sarai C."/>
            <person name="Schaack S."/>
            <person name="Shirato S."/>
            <person name="Slamovits C.H."/>
            <person name="Spencer D.F."/>
            <person name="Suzuki S."/>
            <person name="Worden A.Z."/>
            <person name="Zauner S."/>
            <person name="Barry K."/>
            <person name="Bell C."/>
            <person name="Bharti A.K."/>
            <person name="Crow J.A."/>
            <person name="Grimwood J."/>
            <person name="Kramer R."/>
            <person name="Lindquist E."/>
            <person name="Lucas S."/>
            <person name="Salamov A."/>
            <person name="McFadden G.I."/>
            <person name="Lane C.E."/>
            <person name="Keeling P.J."/>
            <person name="Gray M.W."/>
            <person name="Grigoriev I.V."/>
            <person name="Archibald J.M."/>
        </authorList>
    </citation>
    <scope>NUCLEOTIDE SEQUENCE</scope>
    <source>
        <strain evidence="2 4">CCMP2712</strain>
    </source>
</reference>
<dbReference type="RefSeq" id="XP_005840023.1">
    <property type="nucleotide sequence ID" value="XM_005839966.1"/>
</dbReference>
<gene>
    <name evidence="2" type="ORF">GUITHDRAFT_161145</name>
</gene>
<dbReference type="HOGENOM" id="CLU_1404916_0_0_1"/>
<dbReference type="KEGG" id="gtt:GUITHDRAFT_161145"/>